<comment type="caution">
    <text evidence="1">The sequence shown here is derived from an EMBL/GenBank/DDBJ whole genome shotgun (WGS) entry which is preliminary data.</text>
</comment>
<sequence length="199" mass="23022">MLEMQDRMNQRVHPEWPAQNFEWYRAVWIECAELMDHQGYKWWKKQHADIEQVQMEVVDIWHFGMSALIRPGVAAAEIAQEMIDELDASPRPHAANVLLATEALAADALSRKSFSVVVFRDLLHAVDLDFTSLYRQYVGKNVLNFFRQDHGYKDGSYIKIWQGREDNVHLVEVLASLDPSAQDYADAVYRGLKARYPAV</sequence>
<dbReference type="InterPro" id="IPR014871">
    <property type="entry name" value="dUTPase/dCTP_pyrophosphatase"/>
</dbReference>
<accession>A0ABX1GFI3</accession>
<organism evidence="1 2">
    <name type="scientific">Spongiibacter thalassae</name>
    <dbReference type="NCBI Taxonomy" id="2721624"/>
    <lineage>
        <taxon>Bacteria</taxon>
        <taxon>Pseudomonadati</taxon>
        <taxon>Pseudomonadota</taxon>
        <taxon>Gammaproteobacteria</taxon>
        <taxon>Cellvibrionales</taxon>
        <taxon>Spongiibacteraceae</taxon>
        <taxon>Spongiibacter</taxon>
    </lineage>
</organism>
<reference evidence="1 2" key="1">
    <citation type="submission" date="2020-04" db="EMBL/GenBank/DDBJ databases">
        <authorList>
            <person name="Yoon J."/>
        </authorList>
    </citation>
    <scope>NUCLEOTIDE SEQUENCE [LARGE SCALE GENOMIC DNA]</scope>
    <source>
        <strain evidence="1 2">KMU-166</strain>
    </source>
</reference>
<dbReference type="EMBL" id="JAAWWK010000002">
    <property type="protein sequence ID" value="NKI17303.1"/>
    <property type="molecule type" value="Genomic_DNA"/>
</dbReference>
<protein>
    <submittedName>
        <fullName evidence="1">dUTP diphosphatase</fullName>
    </submittedName>
</protein>
<dbReference type="Proteomes" id="UP000765845">
    <property type="component" value="Unassembled WGS sequence"/>
</dbReference>
<dbReference type="CDD" id="cd11527">
    <property type="entry name" value="NTP-PPase_dUTPase"/>
    <property type="match status" value="1"/>
</dbReference>
<proteinExistence type="predicted"/>
<dbReference type="Gene3D" id="1.10.4010.10">
    <property type="entry name" value="Type II deoxyuridine triphosphatase"/>
    <property type="match status" value="1"/>
</dbReference>
<dbReference type="Pfam" id="PF08761">
    <property type="entry name" value="dUTPase_2"/>
    <property type="match status" value="1"/>
</dbReference>
<evidence type="ECO:0000313" key="2">
    <source>
        <dbReference type="Proteomes" id="UP000765845"/>
    </source>
</evidence>
<gene>
    <name evidence="1" type="ORF">HCU74_07720</name>
</gene>
<name>A0ABX1GFI3_9GAMM</name>
<evidence type="ECO:0000313" key="1">
    <source>
        <dbReference type="EMBL" id="NKI17303.1"/>
    </source>
</evidence>
<keyword evidence="2" id="KW-1185">Reference proteome</keyword>
<dbReference type="SUPFAM" id="SSF101386">
    <property type="entry name" value="all-alpha NTP pyrophosphatases"/>
    <property type="match status" value="1"/>
</dbReference>